<gene>
    <name evidence="1" type="ORF">PHLCEN_2v10952</name>
</gene>
<dbReference type="Proteomes" id="UP000186601">
    <property type="component" value="Unassembled WGS sequence"/>
</dbReference>
<accession>A0A2R6NLD4</accession>
<keyword evidence="2" id="KW-1185">Reference proteome</keyword>
<protein>
    <submittedName>
        <fullName evidence="1">Uncharacterized protein</fullName>
    </submittedName>
</protein>
<evidence type="ECO:0000313" key="1">
    <source>
        <dbReference type="EMBL" id="PSR73185.1"/>
    </source>
</evidence>
<evidence type="ECO:0000313" key="2">
    <source>
        <dbReference type="Proteomes" id="UP000186601"/>
    </source>
</evidence>
<sequence length="463" mass="52576">MAATADDAVIYQLPVKRRSHKQYNQRFDAIVSDPTLQAVFHQMQNGSTSHNTLAESTRYCRGLLARRFARFHEVGDWEAFRGREFDQELIMERAKKFLLAVVAASESTIDPSEKMRKDSLVTLTLDLFSLIMENVPNAKYDVRLKEEWGDVLSQHVHYLYVTLNLSKMTKVKAVFGPGKVQKLCEVALQRCHCFENHVVLMRTNYYGCFIARVTVGMWKGMHGIIEHTQDYLFFGVENPAHLLMDIPNNTIALGLRRGAFADHTSWKSLCNGREYVIRWKPEFMKKPLFVVSSPGGWTVDHDKPMDDGAAREMLRRTCLAASFGELTRMLLNHGPRTDTLQTSYDTGPRRLNMTAGVLNQTKQVVGALDRRDLPVLFRNEEGGNERISVEQALSISEDLRDLHKYCVELKKAIDGNDLASLRVCLEQAEPEDLDHALAAVMVTGVRGQKNKEQSYVSGRVLSH</sequence>
<organism evidence="1 2">
    <name type="scientific">Hermanssonia centrifuga</name>
    <dbReference type="NCBI Taxonomy" id="98765"/>
    <lineage>
        <taxon>Eukaryota</taxon>
        <taxon>Fungi</taxon>
        <taxon>Dikarya</taxon>
        <taxon>Basidiomycota</taxon>
        <taxon>Agaricomycotina</taxon>
        <taxon>Agaricomycetes</taxon>
        <taxon>Polyporales</taxon>
        <taxon>Meruliaceae</taxon>
        <taxon>Hermanssonia</taxon>
    </lineage>
</organism>
<dbReference type="OrthoDB" id="2754613at2759"/>
<dbReference type="AlphaFoldDB" id="A0A2R6NLD4"/>
<comment type="caution">
    <text evidence="1">The sequence shown here is derived from an EMBL/GenBank/DDBJ whole genome shotgun (WGS) entry which is preliminary data.</text>
</comment>
<name>A0A2R6NLD4_9APHY</name>
<proteinExistence type="predicted"/>
<reference evidence="1 2" key="1">
    <citation type="submission" date="2018-02" db="EMBL/GenBank/DDBJ databases">
        <title>Genome sequence of the basidiomycete white-rot fungus Phlebia centrifuga.</title>
        <authorList>
            <person name="Granchi Z."/>
            <person name="Peng M."/>
            <person name="de Vries R.P."/>
            <person name="Hilden K."/>
            <person name="Makela M.R."/>
            <person name="Grigoriev I."/>
            <person name="Riley R."/>
        </authorList>
    </citation>
    <scope>NUCLEOTIDE SEQUENCE [LARGE SCALE GENOMIC DNA]</scope>
    <source>
        <strain evidence="1 2">FBCC195</strain>
    </source>
</reference>
<dbReference type="EMBL" id="MLYV02001099">
    <property type="protein sequence ID" value="PSR73185.1"/>
    <property type="molecule type" value="Genomic_DNA"/>
</dbReference>